<dbReference type="EMBL" id="MHQJ01000028">
    <property type="protein sequence ID" value="OHA01060.1"/>
    <property type="molecule type" value="Genomic_DNA"/>
</dbReference>
<evidence type="ECO:0000256" key="8">
    <source>
        <dbReference type="SAM" id="Phobius"/>
    </source>
</evidence>
<feature type="transmembrane region" description="Helical" evidence="8">
    <location>
        <begin position="144"/>
        <end position="170"/>
    </location>
</feature>
<dbReference type="PANTHER" id="PTHR21716">
    <property type="entry name" value="TRANSMEMBRANE PROTEIN"/>
    <property type="match status" value="1"/>
</dbReference>
<keyword evidence="5 8" id="KW-0812">Transmembrane</keyword>
<evidence type="ECO:0000256" key="4">
    <source>
        <dbReference type="ARBA" id="ARBA00022475"/>
    </source>
</evidence>
<evidence type="ECO:0000256" key="7">
    <source>
        <dbReference type="ARBA" id="ARBA00023136"/>
    </source>
</evidence>
<keyword evidence="7 8" id="KW-0472">Membrane</keyword>
<evidence type="ECO:0008006" key="11">
    <source>
        <dbReference type="Google" id="ProtNLM"/>
    </source>
</evidence>
<evidence type="ECO:0000256" key="1">
    <source>
        <dbReference type="ARBA" id="ARBA00004651"/>
    </source>
</evidence>
<dbReference type="GO" id="GO:0055085">
    <property type="term" value="P:transmembrane transport"/>
    <property type="evidence" value="ECO:0007669"/>
    <property type="project" value="TreeGrafter"/>
</dbReference>
<keyword evidence="3" id="KW-0813">Transport</keyword>
<dbReference type="AlphaFoldDB" id="A0A1G2KNR1"/>
<gene>
    <name evidence="9" type="ORF">A3C11_01580</name>
</gene>
<reference evidence="9 10" key="1">
    <citation type="journal article" date="2016" name="Nat. Commun.">
        <title>Thousands of microbial genomes shed light on interconnected biogeochemical processes in an aquifer system.</title>
        <authorList>
            <person name="Anantharaman K."/>
            <person name="Brown C.T."/>
            <person name="Hug L.A."/>
            <person name="Sharon I."/>
            <person name="Castelle C.J."/>
            <person name="Probst A.J."/>
            <person name="Thomas B.C."/>
            <person name="Singh A."/>
            <person name="Wilkins M.J."/>
            <person name="Karaoz U."/>
            <person name="Brodie E.L."/>
            <person name="Williams K.H."/>
            <person name="Hubbard S.S."/>
            <person name="Banfield J.F."/>
        </authorList>
    </citation>
    <scope>NUCLEOTIDE SEQUENCE [LARGE SCALE GENOMIC DNA]</scope>
</reference>
<dbReference type="PANTHER" id="PTHR21716:SF53">
    <property type="entry name" value="PERMEASE PERM-RELATED"/>
    <property type="match status" value="1"/>
</dbReference>
<comment type="caution">
    <text evidence="9">The sequence shown here is derived from an EMBL/GenBank/DDBJ whole genome shotgun (WGS) entry which is preliminary data.</text>
</comment>
<sequence length="346" mass="37968">MPKESQLLDISTWTFVRFFAIVIGLLFCYLLRDILFVLLFAVVLASALEPAIRWFQTYRVPRILATVIIFLAVLGVLFLAIYLLLPLLANDLQGFSLSYSVFERQILSQLGAGGSIPLIDFIRENARGLLEQPSEYISKISGGVFAFTATFFGGIFSFIILVVVSFYLAVQEKGIEDFIRLVAPLKYESYAVDLWLRSQRKMGQWLRAQLILGALIGALIYLGLTLLGVQYALVFAFLAAILELIPVVGPVLAAAPAVVIAFLQSPFIALLVIILFVVVQQLESHLVVPVVMHRAIGISPIVVVVALLIGAKIAGVFGLLLAVPIASIVVEFLNDFDRKKRITGAA</sequence>
<keyword evidence="4" id="KW-1003">Cell membrane</keyword>
<feature type="transmembrane region" description="Helical" evidence="8">
    <location>
        <begin position="210"/>
        <end position="242"/>
    </location>
</feature>
<evidence type="ECO:0000256" key="5">
    <source>
        <dbReference type="ARBA" id="ARBA00022692"/>
    </source>
</evidence>
<name>A0A1G2KNR1_9BACT</name>
<dbReference type="Proteomes" id="UP000177362">
    <property type="component" value="Unassembled WGS sequence"/>
</dbReference>
<evidence type="ECO:0000256" key="6">
    <source>
        <dbReference type="ARBA" id="ARBA00022989"/>
    </source>
</evidence>
<dbReference type="InterPro" id="IPR002549">
    <property type="entry name" value="AI-2E-like"/>
</dbReference>
<protein>
    <recommendedName>
        <fullName evidence="11">AI-2E family transporter</fullName>
    </recommendedName>
</protein>
<keyword evidence="6 8" id="KW-1133">Transmembrane helix</keyword>
<feature type="transmembrane region" description="Helical" evidence="8">
    <location>
        <begin position="64"/>
        <end position="85"/>
    </location>
</feature>
<organism evidence="9 10">
    <name type="scientific">Candidatus Sungbacteria bacterium RIFCSPHIGHO2_02_FULL_49_12</name>
    <dbReference type="NCBI Taxonomy" id="1802271"/>
    <lineage>
        <taxon>Bacteria</taxon>
        <taxon>Candidatus Sungiibacteriota</taxon>
    </lineage>
</organism>
<accession>A0A1G2KNR1</accession>
<feature type="transmembrane region" description="Helical" evidence="8">
    <location>
        <begin position="34"/>
        <end position="52"/>
    </location>
</feature>
<feature type="transmembrane region" description="Helical" evidence="8">
    <location>
        <begin position="7"/>
        <end position="28"/>
    </location>
</feature>
<feature type="transmembrane region" description="Helical" evidence="8">
    <location>
        <begin position="254"/>
        <end position="279"/>
    </location>
</feature>
<evidence type="ECO:0000256" key="3">
    <source>
        <dbReference type="ARBA" id="ARBA00022448"/>
    </source>
</evidence>
<evidence type="ECO:0000313" key="10">
    <source>
        <dbReference type="Proteomes" id="UP000177362"/>
    </source>
</evidence>
<evidence type="ECO:0000256" key="2">
    <source>
        <dbReference type="ARBA" id="ARBA00009773"/>
    </source>
</evidence>
<feature type="transmembrane region" description="Helical" evidence="8">
    <location>
        <begin position="286"/>
        <end position="309"/>
    </location>
</feature>
<comment type="similarity">
    <text evidence="2">Belongs to the autoinducer-2 exporter (AI-2E) (TC 2.A.86) family.</text>
</comment>
<proteinExistence type="inferred from homology"/>
<feature type="transmembrane region" description="Helical" evidence="8">
    <location>
        <begin position="315"/>
        <end position="333"/>
    </location>
</feature>
<dbReference type="Pfam" id="PF01594">
    <property type="entry name" value="AI-2E_transport"/>
    <property type="match status" value="1"/>
</dbReference>
<comment type="subcellular location">
    <subcellularLocation>
        <location evidence="1">Cell membrane</location>
        <topology evidence="1">Multi-pass membrane protein</topology>
    </subcellularLocation>
</comment>
<dbReference type="STRING" id="1802271.A3C11_01580"/>
<evidence type="ECO:0000313" key="9">
    <source>
        <dbReference type="EMBL" id="OHA01060.1"/>
    </source>
</evidence>
<dbReference type="GO" id="GO:0005886">
    <property type="term" value="C:plasma membrane"/>
    <property type="evidence" value="ECO:0007669"/>
    <property type="project" value="UniProtKB-SubCell"/>
</dbReference>